<dbReference type="WBParaSite" id="ECPE_0001501701-mRNA-1">
    <property type="protein sequence ID" value="ECPE_0001501701-mRNA-1"/>
    <property type="gene ID" value="ECPE_0001501701"/>
</dbReference>
<evidence type="ECO:0000313" key="1">
    <source>
        <dbReference type="EMBL" id="VDP92249.1"/>
    </source>
</evidence>
<reference evidence="1 2" key="2">
    <citation type="submission" date="2018-11" db="EMBL/GenBank/DDBJ databases">
        <authorList>
            <consortium name="Pathogen Informatics"/>
        </authorList>
    </citation>
    <scope>NUCLEOTIDE SEQUENCE [LARGE SCALE GENOMIC DNA]</scope>
    <source>
        <strain evidence="1 2">Egypt</strain>
    </source>
</reference>
<gene>
    <name evidence="1" type="ORF">ECPE_LOCUS14977</name>
</gene>
<protein>
    <submittedName>
        <fullName evidence="1 3">Uncharacterized protein</fullName>
    </submittedName>
</protein>
<name>A0A183B6Z2_9TREM</name>
<dbReference type="Proteomes" id="UP000272942">
    <property type="component" value="Unassembled WGS sequence"/>
</dbReference>
<organism evidence="3">
    <name type="scientific">Echinostoma caproni</name>
    <dbReference type="NCBI Taxonomy" id="27848"/>
    <lineage>
        <taxon>Eukaryota</taxon>
        <taxon>Metazoa</taxon>
        <taxon>Spiralia</taxon>
        <taxon>Lophotrochozoa</taxon>
        <taxon>Platyhelminthes</taxon>
        <taxon>Trematoda</taxon>
        <taxon>Digenea</taxon>
        <taxon>Plagiorchiida</taxon>
        <taxon>Echinostomata</taxon>
        <taxon>Echinostomatoidea</taxon>
        <taxon>Echinostomatidae</taxon>
        <taxon>Echinostoma</taxon>
    </lineage>
</organism>
<sequence length="72" mass="7949">MELSDCLSVQPPVEKLNGHWKQIKEAMRISMKTTVDTGASSSTSAAMLDARRTQDQGHAAVFRLVLLYDAEI</sequence>
<evidence type="ECO:0000313" key="2">
    <source>
        <dbReference type="Proteomes" id="UP000272942"/>
    </source>
</evidence>
<dbReference type="EMBL" id="UZAN01059115">
    <property type="protein sequence ID" value="VDP92249.1"/>
    <property type="molecule type" value="Genomic_DNA"/>
</dbReference>
<reference evidence="3" key="1">
    <citation type="submission" date="2016-06" db="UniProtKB">
        <authorList>
            <consortium name="WormBaseParasite"/>
        </authorList>
    </citation>
    <scope>IDENTIFICATION</scope>
</reference>
<dbReference type="AlphaFoldDB" id="A0A183B6Z2"/>
<accession>A0A183B6Z2</accession>
<keyword evidence="2" id="KW-1185">Reference proteome</keyword>
<proteinExistence type="predicted"/>
<evidence type="ECO:0000313" key="3">
    <source>
        <dbReference type="WBParaSite" id="ECPE_0001501701-mRNA-1"/>
    </source>
</evidence>